<evidence type="ECO:0000313" key="3">
    <source>
        <dbReference type="Proteomes" id="UP000073601"/>
    </source>
</evidence>
<dbReference type="Pfam" id="PF07030">
    <property type="entry name" value="Phage_Mu_Gp36"/>
    <property type="match status" value="1"/>
</dbReference>
<keyword evidence="3" id="KW-1185">Reference proteome</keyword>
<feature type="region of interest" description="Disordered" evidence="1">
    <location>
        <begin position="111"/>
        <end position="135"/>
    </location>
</feature>
<organism evidence="2 3">
    <name type="scientific">Grimontia marina</name>
    <dbReference type="NCBI Taxonomy" id="646534"/>
    <lineage>
        <taxon>Bacteria</taxon>
        <taxon>Pseudomonadati</taxon>
        <taxon>Pseudomonadota</taxon>
        <taxon>Gammaproteobacteria</taxon>
        <taxon>Vibrionales</taxon>
        <taxon>Vibrionaceae</taxon>
        <taxon>Grimontia</taxon>
    </lineage>
</organism>
<dbReference type="RefSeq" id="WP_062715031.1">
    <property type="nucleotide sequence ID" value="NZ_CAWRCI010000087.1"/>
</dbReference>
<dbReference type="AlphaFoldDB" id="A0A128FJ56"/>
<protein>
    <recommendedName>
        <fullName evidence="4">Mu-like prophage protein gp36</fullName>
    </recommendedName>
</protein>
<feature type="compositionally biased region" description="Basic and acidic residues" evidence="1">
    <location>
        <begin position="111"/>
        <end position="131"/>
    </location>
</feature>
<evidence type="ECO:0000313" key="2">
    <source>
        <dbReference type="EMBL" id="CZF86833.1"/>
    </source>
</evidence>
<evidence type="ECO:0000256" key="1">
    <source>
        <dbReference type="SAM" id="MobiDB-lite"/>
    </source>
</evidence>
<proteinExistence type="predicted"/>
<dbReference type="EMBL" id="FIZY01000087">
    <property type="protein sequence ID" value="CZF86833.1"/>
    <property type="molecule type" value="Genomic_DNA"/>
</dbReference>
<dbReference type="InterPro" id="IPR009752">
    <property type="entry name" value="Phage_Mu_GpJ"/>
</dbReference>
<gene>
    <name evidence="2" type="ORF">GMA8713_04872</name>
</gene>
<name>A0A128FJ56_9GAMM</name>
<accession>A0A128FJ56</accession>
<dbReference type="OrthoDB" id="9812088at2"/>
<sequence>MSATVYASQQDLLDRDASFVWTVAAQQGNPDALDEVAINAALADATEEINTFLSRYPLPLSSVPRTLNRVAISIAFYWLADRDSSVTDLVQKRYDDAIAILKDIQAGRRDLGVPQAEKPKETNTGKAEVIDASRPPIRKQLGGVL</sequence>
<reference evidence="3" key="1">
    <citation type="submission" date="2016-02" db="EMBL/GenBank/DDBJ databases">
        <authorList>
            <person name="Rodrigo-Torres Lidia"/>
            <person name="Arahal R.David."/>
        </authorList>
    </citation>
    <scope>NUCLEOTIDE SEQUENCE [LARGE SCALE GENOMIC DNA]</scope>
    <source>
        <strain evidence="3">CECT 8713</strain>
    </source>
</reference>
<dbReference type="Proteomes" id="UP000073601">
    <property type="component" value="Unassembled WGS sequence"/>
</dbReference>
<evidence type="ECO:0008006" key="4">
    <source>
        <dbReference type="Google" id="ProtNLM"/>
    </source>
</evidence>